<evidence type="ECO:0000313" key="2">
    <source>
        <dbReference type="EMBL" id="HAA8054675.1"/>
    </source>
</evidence>
<gene>
    <name evidence="1" type="ORF">CW845_14920</name>
    <name evidence="2" type="ORF">GHH22_16180</name>
</gene>
<accession>A0A3D7VKY9</accession>
<dbReference type="InterPro" id="IPR001539">
    <property type="entry name" value="Peptidase_U32"/>
</dbReference>
<dbReference type="AlphaFoldDB" id="A0A3D7VKY9"/>
<sequence length="366" mass="42301">MTRREKMKISVATNFDGKLIEGIKGTNVTNLFGKLTNDFVGGGLETTNLNFIDQKKVAEHVKQAHENNLTFNYTFNNPFLSNEEFTQRGKNELKELLNWLYEIEVDSLTVSIPILLQYVKKNYPKMEVKISSSVCVNSVSKIRSWEEMGADCIVLDPMTVNRNFSLLKDLRNSTNIDLELIVNNNCLYECPMLPYHQAFLGQSSRVKGNKINEDYCYLGCSKKRVLDPVNYLISDIIRPEDVQNYEELGYNNIKIIDRATPTELLVKRCKAYTDRKYNGNLLDLIQHFGYHDVSDPYQYLDSVFIDNSKLTKHLTKFLTGECNKLECGEKCKHCYSFAKRAISIDEAFRERHLSNIDYQAKKIEKL</sequence>
<evidence type="ECO:0000313" key="1">
    <source>
        <dbReference type="EMBL" id="EAG9388784.1"/>
    </source>
</evidence>
<dbReference type="EMBL" id="AABEKY010000013">
    <property type="protein sequence ID" value="EAG9388784.1"/>
    <property type="molecule type" value="Genomic_DNA"/>
</dbReference>
<dbReference type="Pfam" id="PF01136">
    <property type="entry name" value="Peptidase_U32"/>
    <property type="match status" value="1"/>
</dbReference>
<name>A0A3D7VKY9_LISMN</name>
<evidence type="ECO:0000313" key="3">
    <source>
        <dbReference type="Proteomes" id="UP000522199"/>
    </source>
</evidence>
<dbReference type="Proteomes" id="UP000522199">
    <property type="component" value="Unassembled WGS sequence"/>
</dbReference>
<proteinExistence type="predicted"/>
<dbReference type="Proteomes" id="UP000840039">
    <property type="component" value="Unassembled WGS sequence"/>
</dbReference>
<dbReference type="InterPro" id="IPR051454">
    <property type="entry name" value="RNA/ubiquinone_mod_enzymes"/>
</dbReference>
<reference evidence="2" key="1">
    <citation type="journal article" date="2018" name="Genome Biol.">
        <title>SKESA: strategic k-mer extension for scrupulous assemblies.</title>
        <authorList>
            <person name="Souvorov A."/>
            <person name="Agarwala R."/>
            <person name="Lipman D.J."/>
        </authorList>
    </citation>
    <scope>NUCLEOTIDE SEQUENCE [LARGE SCALE GENOMIC DNA]</scope>
    <source>
        <strain evidence="2">09CEB371LM</strain>
    </source>
</reference>
<dbReference type="PANTHER" id="PTHR30217:SF10">
    <property type="entry name" value="23S RRNA 5-HYDROXYCYTIDINE C2501 SYNTHASE"/>
    <property type="match status" value="1"/>
</dbReference>
<reference evidence="2" key="3">
    <citation type="submission" date="2019-10" db="EMBL/GenBank/DDBJ databases">
        <authorList>
            <consortium name="NCBI Pathogen Detection Project"/>
        </authorList>
    </citation>
    <scope>NUCLEOTIDE SEQUENCE</scope>
    <source>
        <strain evidence="2">09CEB371LM</strain>
    </source>
</reference>
<reference evidence="1 3" key="2">
    <citation type="submission" date="2019-04" db="EMBL/GenBank/DDBJ databases">
        <authorList>
            <consortium name="GenomeTrakr network: Whole genome sequencing for foodborne pathogen traceback"/>
        </authorList>
    </citation>
    <scope>NUCLEOTIDE SEQUENCE [LARGE SCALE GENOMIC DNA]</scope>
    <source>
        <strain evidence="1 3">CFSAN072474</strain>
    </source>
</reference>
<organism evidence="2">
    <name type="scientific">Listeria monocytogenes</name>
    <dbReference type="NCBI Taxonomy" id="1639"/>
    <lineage>
        <taxon>Bacteria</taxon>
        <taxon>Bacillati</taxon>
        <taxon>Bacillota</taxon>
        <taxon>Bacilli</taxon>
        <taxon>Bacillales</taxon>
        <taxon>Listeriaceae</taxon>
        <taxon>Listeria</taxon>
    </lineage>
</organism>
<comment type="caution">
    <text evidence="2">The sequence shown here is derived from an EMBL/GenBank/DDBJ whole genome shotgun (WGS) entry which is preliminary data.</text>
</comment>
<protein>
    <submittedName>
        <fullName evidence="2">Peptidase U32</fullName>
    </submittedName>
</protein>
<dbReference type="PANTHER" id="PTHR30217">
    <property type="entry name" value="PEPTIDASE U32 FAMILY"/>
    <property type="match status" value="1"/>
</dbReference>
<dbReference type="EMBL" id="DAAEEB010000019">
    <property type="protein sequence ID" value="HAA8054675.1"/>
    <property type="molecule type" value="Genomic_DNA"/>
</dbReference>